<evidence type="ECO:0000313" key="4">
    <source>
        <dbReference type="Proteomes" id="UP000245137"/>
    </source>
</evidence>
<sequence>MVEDGAVTLADNSGRTLTRAHPLTMFGLDALIAGAARLRPARLAAADAASGAEIDHAEFDRRVAAFRADLRSFDFQPGERIMLFAAPNMATLVALIGIISAGLEPVAAPLGLSIGALAAGARAVAAAALIAPASIGGESLEELVFGVASQAPSIRLIGSLDGTIDGAVDFGPRSHSENDSLAATRAAPAKKVLLGALDQYGAPHFYEQAGLISASLGLIAKAHVNGSAPLLSLVSPGSIGGLVAGPLAALLSGAALHFLAPFDGAAFLATLDAIGPVRLVAPRAVMSELDAAGLLTSGALLACVAVHRAGEEAPAFEPSHPYSCPIIEIGADGALRPPARAPAGRSVY</sequence>
<dbReference type="AlphaFoldDB" id="A0A2U1SMD2"/>
<proteinExistence type="predicted"/>
<evidence type="ECO:0000259" key="2">
    <source>
        <dbReference type="PROSITE" id="PS50042"/>
    </source>
</evidence>
<evidence type="ECO:0000313" key="3">
    <source>
        <dbReference type="EMBL" id="PWB92770.1"/>
    </source>
</evidence>
<accession>A0A2U1SMD2</accession>
<dbReference type="Gene3D" id="3.40.50.12780">
    <property type="entry name" value="N-terminal domain of ligase-like"/>
    <property type="match status" value="1"/>
</dbReference>
<reference evidence="3 4" key="1">
    <citation type="journal article" date="2018" name="Appl. Microbiol. Biotechnol.">
        <title>Co-cultivation of the strictly anaerobic methanogen Methanosarcina barkeri with aerobic methanotrophs in an oxygen-limited membrane bioreactor.</title>
        <authorList>
            <person name="In 't Zandt M.H."/>
            <person name="van den Bosch T.J.M."/>
            <person name="Rijkers R."/>
            <person name="van Kessel M.A.H.J."/>
            <person name="Jetten M.S.M."/>
            <person name="Welte C.U."/>
        </authorList>
    </citation>
    <scope>NUCLEOTIDE SEQUENCE [LARGE SCALE GENOMIC DNA]</scope>
    <source>
        <strain evidence="3 4">DSM 17706</strain>
    </source>
</reference>
<keyword evidence="1" id="KW-0472">Membrane</keyword>
<organism evidence="3 4">
    <name type="scientific">Methylosinus sporium</name>
    <dbReference type="NCBI Taxonomy" id="428"/>
    <lineage>
        <taxon>Bacteria</taxon>
        <taxon>Pseudomonadati</taxon>
        <taxon>Pseudomonadota</taxon>
        <taxon>Alphaproteobacteria</taxon>
        <taxon>Hyphomicrobiales</taxon>
        <taxon>Methylocystaceae</taxon>
        <taxon>Methylosinus</taxon>
    </lineage>
</organism>
<dbReference type="EMBL" id="PUIV01000037">
    <property type="protein sequence ID" value="PWB92770.1"/>
    <property type="molecule type" value="Genomic_DNA"/>
</dbReference>
<feature type="transmembrane region" description="Helical" evidence="1">
    <location>
        <begin position="81"/>
        <end position="103"/>
    </location>
</feature>
<keyword evidence="4" id="KW-1185">Reference proteome</keyword>
<keyword evidence="1" id="KW-1133">Transmembrane helix</keyword>
<dbReference type="Proteomes" id="UP000245137">
    <property type="component" value="Unassembled WGS sequence"/>
</dbReference>
<dbReference type="SUPFAM" id="SSF56801">
    <property type="entry name" value="Acetyl-CoA synthetase-like"/>
    <property type="match status" value="1"/>
</dbReference>
<protein>
    <submittedName>
        <fullName evidence="3">AMP-dependent synthetase</fullName>
    </submittedName>
</protein>
<name>A0A2U1SMD2_METSR</name>
<feature type="domain" description="Cyclic nucleotide-binding" evidence="2">
    <location>
        <begin position="1"/>
        <end position="61"/>
    </location>
</feature>
<gene>
    <name evidence="3" type="ORF">C5689_16620</name>
</gene>
<dbReference type="InterPro" id="IPR000595">
    <property type="entry name" value="cNMP-bd_dom"/>
</dbReference>
<keyword evidence="1" id="KW-0812">Transmembrane</keyword>
<dbReference type="RefSeq" id="WP_108918358.1">
    <property type="nucleotide sequence ID" value="NZ_PUIV01000037.1"/>
</dbReference>
<comment type="caution">
    <text evidence="3">The sequence shown here is derived from an EMBL/GenBank/DDBJ whole genome shotgun (WGS) entry which is preliminary data.</text>
</comment>
<dbReference type="PROSITE" id="PS50042">
    <property type="entry name" value="CNMP_BINDING_3"/>
    <property type="match status" value="1"/>
</dbReference>
<dbReference type="OrthoDB" id="8453722at2"/>
<dbReference type="InterPro" id="IPR042099">
    <property type="entry name" value="ANL_N_sf"/>
</dbReference>
<evidence type="ECO:0000256" key="1">
    <source>
        <dbReference type="SAM" id="Phobius"/>
    </source>
</evidence>